<keyword evidence="2" id="KW-1185">Reference proteome</keyword>
<dbReference type="EMBL" id="GG662647">
    <property type="protein sequence ID" value="EAR98856.1"/>
    <property type="molecule type" value="Genomic_DNA"/>
</dbReference>
<sequence>MREQQNLVNPQSNVKISQVQMLIQFTMQERKLLKQLLLKSKSLIECLVVNAIPM</sequence>
<name>Q23QN2_TETTS</name>
<dbReference type="AlphaFoldDB" id="Q23QN2"/>
<protein>
    <submittedName>
        <fullName evidence="1">Uncharacterized protein</fullName>
    </submittedName>
</protein>
<dbReference type="Proteomes" id="UP000009168">
    <property type="component" value="Unassembled WGS sequence"/>
</dbReference>
<dbReference type="KEGG" id="tet:TTHERM_00254480"/>
<evidence type="ECO:0000313" key="1">
    <source>
        <dbReference type="EMBL" id="EAR98856.1"/>
    </source>
</evidence>
<dbReference type="RefSeq" id="XP_001019101.1">
    <property type="nucleotide sequence ID" value="XM_001019101.1"/>
</dbReference>
<dbReference type="GeneID" id="7835707"/>
<evidence type="ECO:0000313" key="2">
    <source>
        <dbReference type="Proteomes" id="UP000009168"/>
    </source>
</evidence>
<dbReference type="InParanoid" id="Q23QN2"/>
<proteinExistence type="predicted"/>
<gene>
    <name evidence="1" type="ORF">TTHERM_00254480</name>
</gene>
<reference evidence="2" key="1">
    <citation type="journal article" date="2006" name="PLoS Biol.">
        <title>Macronuclear genome sequence of the ciliate Tetrahymena thermophila, a model eukaryote.</title>
        <authorList>
            <person name="Eisen J.A."/>
            <person name="Coyne R.S."/>
            <person name="Wu M."/>
            <person name="Wu D."/>
            <person name="Thiagarajan M."/>
            <person name="Wortman J.R."/>
            <person name="Badger J.H."/>
            <person name="Ren Q."/>
            <person name="Amedeo P."/>
            <person name="Jones K.M."/>
            <person name="Tallon L.J."/>
            <person name="Delcher A.L."/>
            <person name="Salzberg S.L."/>
            <person name="Silva J.C."/>
            <person name="Haas B.J."/>
            <person name="Majoros W.H."/>
            <person name="Farzad M."/>
            <person name="Carlton J.M."/>
            <person name="Smith R.K. Jr."/>
            <person name="Garg J."/>
            <person name="Pearlman R.E."/>
            <person name="Karrer K.M."/>
            <person name="Sun L."/>
            <person name="Manning G."/>
            <person name="Elde N.C."/>
            <person name="Turkewitz A.P."/>
            <person name="Asai D.J."/>
            <person name="Wilkes D.E."/>
            <person name="Wang Y."/>
            <person name="Cai H."/>
            <person name="Collins K."/>
            <person name="Stewart B.A."/>
            <person name="Lee S.R."/>
            <person name="Wilamowska K."/>
            <person name="Weinberg Z."/>
            <person name="Ruzzo W.L."/>
            <person name="Wloga D."/>
            <person name="Gaertig J."/>
            <person name="Frankel J."/>
            <person name="Tsao C.-C."/>
            <person name="Gorovsky M.A."/>
            <person name="Keeling P.J."/>
            <person name="Waller R.F."/>
            <person name="Patron N.J."/>
            <person name="Cherry J.M."/>
            <person name="Stover N.A."/>
            <person name="Krieger C.J."/>
            <person name="del Toro C."/>
            <person name="Ryder H.F."/>
            <person name="Williamson S.C."/>
            <person name="Barbeau R.A."/>
            <person name="Hamilton E.P."/>
            <person name="Orias E."/>
        </authorList>
    </citation>
    <scope>NUCLEOTIDE SEQUENCE [LARGE SCALE GENOMIC DNA]</scope>
    <source>
        <strain evidence="2">SB210</strain>
    </source>
</reference>
<organism evidence="1 2">
    <name type="scientific">Tetrahymena thermophila (strain SB210)</name>
    <dbReference type="NCBI Taxonomy" id="312017"/>
    <lineage>
        <taxon>Eukaryota</taxon>
        <taxon>Sar</taxon>
        <taxon>Alveolata</taxon>
        <taxon>Ciliophora</taxon>
        <taxon>Intramacronucleata</taxon>
        <taxon>Oligohymenophorea</taxon>
        <taxon>Hymenostomatida</taxon>
        <taxon>Tetrahymenina</taxon>
        <taxon>Tetrahymenidae</taxon>
        <taxon>Tetrahymena</taxon>
    </lineage>
</organism>
<accession>Q23QN2</accession>
<dbReference type="HOGENOM" id="CLU_3054566_0_0_1"/>